<evidence type="ECO:0000313" key="2">
    <source>
        <dbReference type="Proteomes" id="UP000030993"/>
    </source>
</evidence>
<sequence length="129" mass="13559">MILDKALQLSKEQAVTASAASTNYVDLKTAGAAYEPVFVIAMVDTSFATLTSLTITIQTATDSAFTSPETLISSGAIPVASLTAGAEVFKERLPIKTKRYVRAYYTVTGSNATAGKITLNMAKDVNIDG</sequence>
<dbReference type="STRING" id="82374.NZ47_09475"/>
<protein>
    <submittedName>
        <fullName evidence="1">Uncharacterized protein</fullName>
    </submittedName>
</protein>
<gene>
    <name evidence="1" type="ORF">NZ47_09475</name>
</gene>
<dbReference type="EMBL" id="JSCE01000183">
    <property type="protein sequence ID" value="KHM51604.1"/>
    <property type="molecule type" value="Genomic_DNA"/>
</dbReference>
<keyword evidence="2" id="KW-1185">Reference proteome</keyword>
<dbReference type="RefSeq" id="WP_039209736.1">
    <property type="nucleotide sequence ID" value="NZ_JSCE01000183.1"/>
</dbReference>
<organism evidence="1 2">
    <name type="scientific">Anaerovibrio lipolyticus</name>
    <dbReference type="NCBI Taxonomy" id="82374"/>
    <lineage>
        <taxon>Bacteria</taxon>
        <taxon>Bacillati</taxon>
        <taxon>Bacillota</taxon>
        <taxon>Negativicutes</taxon>
        <taxon>Selenomonadales</taxon>
        <taxon>Selenomonadaceae</taxon>
        <taxon>Anaerovibrio</taxon>
    </lineage>
</organism>
<proteinExistence type="predicted"/>
<dbReference type="AlphaFoldDB" id="A0A0B2JVC5"/>
<dbReference type="Pfam" id="PF21190">
    <property type="entry name" value="Bbp16"/>
    <property type="match status" value="1"/>
</dbReference>
<dbReference type="InterPro" id="IPR048922">
    <property type="entry name" value="Bbp16"/>
</dbReference>
<name>A0A0B2JVC5_9FIRM</name>
<dbReference type="Proteomes" id="UP000030993">
    <property type="component" value="Unassembled WGS sequence"/>
</dbReference>
<comment type="caution">
    <text evidence="1">The sequence shown here is derived from an EMBL/GenBank/DDBJ whole genome shotgun (WGS) entry which is preliminary data.</text>
</comment>
<evidence type="ECO:0000313" key="1">
    <source>
        <dbReference type="EMBL" id="KHM51604.1"/>
    </source>
</evidence>
<accession>A0A0B2JVC5</accession>
<reference evidence="1 2" key="1">
    <citation type="journal article" date="2013" name="PLoS ONE">
        <title>Identification and characterization of three novel lipases belonging to families II and V from Anaerovibrio lipolyticus 5ST.</title>
        <authorList>
            <person name="Prive F."/>
            <person name="Kaderbhai N.N."/>
            <person name="Girdwood S."/>
            <person name="Worgan H.J."/>
            <person name="Pinloche E."/>
            <person name="Scollan N.D."/>
            <person name="Huws S.A."/>
            <person name="Newbold C.J."/>
        </authorList>
    </citation>
    <scope>NUCLEOTIDE SEQUENCE [LARGE SCALE GENOMIC DNA]</scope>
    <source>
        <strain evidence="1 2">5S</strain>
    </source>
</reference>
<dbReference type="Gene3D" id="2.60.120.1110">
    <property type="match status" value="1"/>
</dbReference>